<name>A0ACB8WEW9_9TELE</name>
<evidence type="ECO:0000313" key="2">
    <source>
        <dbReference type="Proteomes" id="UP000831701"/>
    </source>
</evidence>
<evidence type="ECO:0000313" key="1">
    <source>
        <dbReference type="EMBL" id="KAI3366401.1"/>
    </source>
</evidence>
<sequence length="347" mass="37422">MNRVRRDKQGKEEGKRNKEEEYEEDGLVDCGGRGLSSLPPLHLLPPGSRSLLLANNKLALLGASAFANLSSLEELDLSNNYLDNLPAGLFRDMSNLTRLTLHNNSLTVMDRDLFQGLGGLQSLDLSLNGLSSVPLGLLDELQSLRWLSLAGNRLHGLERAAFEPLANLQHLELGHNPWECDCNLRDFKHWMEWLLYRVEMFNYCLQLEDENGGGGGGGDGSRSGQGVPPCSRNALSPSGATPISDNSNTGDDSSSSTGGGGGGEAPSDCVRARYRPVSVRRAIGTVVIAGVVCGIVCIMMVAAAAYGCIYASLMAKYQRELKKRQPLMGDGEADGEDREEKQISSVA</sequence>
<gene>
    <name evidence="1" type="ORF">L3Q82_000556</name>
</gene>
<reference evidence="1" key="1">
    <citation type="submission" date="2022-04" db="EMBL/GenBank/DDBJ databases">
        <title>Jade perch genome.</title>
        <authorList>
            <person name="Chao B."/>
        </authorList>
    </citation>
    <scope>NUCLEOTIDE SEQUENCE</scope>
    <source>
        <strain evidence="1">CB-2022</strain>
    </source>
</reference>
<dbReference type="EMBL" id="CM041540">
    <property type="protein sequence ID" value="KAI3366401.1"/>
    <property type="molecule type" value="Genomic_DNA"/>
</dbReference>
<protein>
    <submittedName>
        <fullName evidence="1">Uncharacterized protein</fullName>
    </submittedName>
</protein>
<organism evidence="1 2">
    <name type="scientific">Scortum barcoo</name>
    <name type="common">barcoo grunter</name>
    <dbReference type="NCBI Taxonomy" id="214431"/>
    <lineage>
        <taxon>Eukaryota</taxon>
        <taxon>Metazoa</taxon>
        <taxon>Chordata</taxon>
        <taxon>Craniata</taxon>
        <taxon>Vertebrata</taxon>
        <taxon>Euteleostomi</taxon>
        <taxon>Actinopterygii</taxon>
        <taxon>Neopterygii</taxon>
        <taxon>Teleostei</taxon>
        <taxon>Neoteleostei</taxon>
        <taxon>Acanthomorphata</taxon>
        <taxon>Eupercaria</taxon>
        <taxon>Centrarchiformes</taxon>
        <taxon>Terapontoidei</taxon>
        <taxon>Terapontidae</taxon>
        <taxon>Scortum</taxon>
    </lineage>
</organism>
<accession>A0ACB8WEW9</accession>
<proteinExistence type="predicted"/>
<dbReference type="Proteomes" id="UP000831701">
    <property type="component" value="Chromosome 10"/>
</dbReference>
<keyword evidence="2" id="KW-1185">Reference proteome</keyword>
<comment type="caution">
    <text evidence="1">The sequence shown here is derived from an EMBL/GenBank/DDBJ whole genome shotgun (WGS) entry which is preliminary data.</text>
</comment>